<sequence length="130" mass="14459">MEDNAPHSLNTTSAHSISAIGLIMLYSIIVTIAIFSLAAMALPPARDAIHADDLDRYDEVMKTLAGNQILNFYLEDQVVKLDIHEYPAEQIVKSAVFKPSPDADAYFKQKDELAKEFLQQYAGEGQCKLE</sequence>
<comment type="caution">
    <text evidence="2">The sequence shown here is derived from an EMBL/GenBank/DDBJ whole genome shotgun (WGS) entry which is preliminary data.</text>
</comment>
<dbReference type="AlphaFoldDB" id="A0A8H5PMP1"/>
<dbReference type="EMBL" id="JAAOAR010000133">
    <property type="protein sequence ID" value="KAF5599905.1"/>
    <property type="molecule type" value="Genomic_DNA"/>
</dbReference>
<reference evidence="2 3" key="1">
    <citation type="submission" date="2020-05" db="EMBL/GenBank/DDBJ databases">
        <title>Identification and distribution of gene clusters putatively required for synthesis of sphingolipid metabolism inhibitors in phylogenetically diverse species of the filamentous fungus Fusarium.</title>
        <authorList>
            <person name="Kim H.-S."/>
            <person name="Busman M."/>
            <person name="Brown D.W."/>
            <person name="Divon H."/>
            <person name="Uhlig S."/>
            <person name="Proctor R.H."/>
        </authorList>
    </citation>
    <scope>NUCLEOTIDE SEQUENCE [LARGE SCALE GENOMIC DNA]</scope>
    <source>
        <strain evidence="2 3">NRRL 25211</strain>
    </source>
</reference>
<keyword evidence="3" id="KW-1185">Reference proteome</keyword>
<keyword evidence="1" id="KW-1133">Transmembrane helix</keyword>
<name>A0A8H5PMP1_9HYPO</name>
<dbReference type="Proteomes" id="UP000544095">
    <property type="component" value="Unassembled WGS sequence"/>
</dbReference>
<gene>
    <name evidence="2" type="ORF">FPANT_2962</name>
</gene>
<protein>
    <submittedName>
        <fullName evidence="2">Uncharacterized protein</fullName>
    </submittedName>
</protein>
<organism evidence="2 3">
    <name type="scientific">Fusarium pseudoanthophilum</name>
    <dbReference type="NCBI Taxonomy" id="48495"/>
    <lineage>
        <taxon>Eukaryota</taxon>
        <taxon>Fungi</taxon>
        <taxon>Dikarya</taxon>
        <taxon>Ascomycota</taxon>
        <taxon>Pezizomycotina</taxon>
        <taxon>Sordariomycetes</taxon>
        <taxon>Hypocreomycetidae</taxon>
        <taxon>Hypocreales</taxon>
        <taxon>Nectriaceae</taxon>
        <taxon>Fusarium</taxon>
        <taxon>Fusarium fujikuroi species complex</taxon>
    </lineage>
</organism>
<keyword evidence="1" id="KW-0812">Transmembrane</keyword>
<feature type="transmembrane region" description="Helical" evidence="1">
    <location>
        <begin position="20"/>
        <end position="42"/>
    </location>
</feature>
<evidence type="ECO:0000256" key="1">
    <source>
        <dbReference type="SAM" id="Phobius"/>
    </source>
</evidence>
<proteinExistence type="predicted"/>
<keyword evidence="1" id="KW-0472">Membrane</keyword>
<accession>A0A8H5PMP1</accession>
<evidence type="ECO:0000313" key="3">
    <source>
        <dbReference type="Proteomes" id="UP000544095"/>
    </source>
</evidence>
<evidence type="ECO:0000313" key="2">
    <source>
        <dbReference type="EMBL" id="KAF5599905.1"/>
    </source>
</evidence>